<organism evidence="3 4">
    <name type="scientific">Caenorhabditis briggsae</name>
    <dbReference type="NCBI Taxonomy" id="6238"/>
    <lineage>
        <taxon>Eukaryota</taxon>
        <taxon>Metazoa</taxon>
        <taxon>Ecdysozoa</taxon>
        <taxon>Nematoda</taxon>
        <taxon>Chromadorea</taxon>
        <taxon>Rhabditida</taxon>
        <taxon>Rhabditina</taxon>
        <taxon>Rhabditomorpha</taxon>
        <taxon>Rhabditoidea</taxon>
        <taxon>Rhabditidae</taxon>
        <taxon>Peloderinae</taxon>
        <taxon>Caenorhabditis</taxon>
    </lineage>
</organism>
<dbReference type="EMBL" id="CP090896">
    <property type="protein sequence ID" value="ULT84508.1"/>
    <property type="molecule type" value="Genomic_DNA"/>
</dbReference>
<dbReference type="InterPro" id="IPR006570">
    <property type="entry name" value="SPK_dom"/>
</dbReference>
<reference evidence="3 4" key="1">
    <citation type="submission" date="2022-05" db="EMBL/GenBank/DDBJ databases">
        <title>Chromosome-level reference genomes for two strains of Caenorhabditis briggsae: an improved platform for comparative genomics.</title>
        <authorList>
            <person name="Stevens L."/>
            <person name="Andersen E.C."/>
        </authorList>
    </citation>
    <scope>NUCLEOTIDE SEQUENCE [LARGE SCALE GENOMIC DNA]</scope>
    <source>
        <strain evidence="3">QX1410_ONT</strain>
        <tissue evidence="3">Whole-organism</tissue>
    </source>
</reference>
<gene>
    <name evidence="3" type="ORF">L3Y34_013283</name>
</gene>
<protein>
    <recommendedName>
        <fullName evidence="2">SPK domain-containing protein</fullName>
    </recommendedName>
</protein>
<accession>A0AAE8ZU04</accession>
<evidence type="ECO:0000313" key="3">
    <source>
        <dbReference type="EMBL" id="ULT84508.1"/>
    </source>
</evidence>
<evidence type="ECO:0000259" key="2">
    <source>
        <dbReference type="Pfam" id="PF04435"/>
    </source>
</evidence>
<dbReference type="InterPro" id="IPR053315">
    <property type="entry name" value="Peptidase_C14A"/>
</dbReference>
<feature type="compositionally biased region" description="Low complexity" evidence="1">
    <location>
        <begin position="182"/>
        <end position="192"/>
    </location>
</feature>
<feature type="region of interest" description="Disordered" evidence="1">
    <location>
        <begin position="165"/>
        <end position="244"/>
    </location>
</feature>
<dbReference type="PANTHER" id="PTHR23362">
    <property type="entry name" value="L-PLASTIN-RELATED"/>
    <property type="match status" value="1"/>
</dbReference>
<dbReference type="AlphaFoldDB" id="A0AAE8ZU04"/>
<feature type="compositionally biased region" description="Low complexity" evidence="1">
    <location>
        <begin position="212"/>
        <end position="226"/>
    </location>
</feature>
<feature type="region of interest" description="Disordered" evidence="1">
    <location>
        <begin position="415"/>
        <end position="454"/>
    </location>
</feature>
<evidence type="ECO:0000313" key="4">
    <source>
        <dbReference type="Proteomes" id="UP000827892"/>
    </source>
</evidence>
<dbReference type="Proteomes" id="UP000827892">
    <property type="component" value="Chromosome X"/>
</dbReference>
<name>A0AAE8ZU04_CAEBR</name>
<sequence>MGHTQNIVSVLFLIRQEQWPSPHTTTCSQWTYLTSVSIVLFYDTMSSSMSEKYEQCLKYISSNIGNYTKPELFKLWVWDAVENVADLKDVTKISKNFYELVNVELRKIEKSDDYSLKEKLQMVFIFSRAVSNDFVKRIMGDSKANQLLVAGLEQFRVRQELNKQPTAPIHPNSSANPPVPLPSSQGPGSGRSSSKRAQARTTPAADSKRSKPTTATSPNASSSPYRTPSPPRMLPMTHRSADSATQTITIPPRAMVDAATMTEETTIEEKLIESRALLDCAWFFARQFRIANEDLDLFAYIDSVSKGHQKVAAYECDDLISTAILFVKAAMEPANNDFSYYPFRKFLRDFYEDLVEPLHKENGYLLEKSMKLIVKEVQTHGESTDVVSRDIICSALKTLLDSVTDNSPRLLSAYGKGSGRSSIKLRNEKDVSPTTADSKRSKPATDSKTDAVMNEDDTIEIYPAPIPFMLLPTEPGMVKIMRITDVVWNFASECKINASEIDIVKHRNNLSGHELLTASECNDFIVNAITAIRGKGEPATSFHSGANFLPLVKCLRDFTECFIKPLDEIHGNILGDSLDYMNEQLSELGDLIHTNVVPRKEIRSILVRILETVTPKEFQEPVLADKSHEM</sequence>
<dbReference type="PANTHER" id="PTHR23362:SF0">
    <property type="entry name" value="CALPONIN-HOMOLOGY (CH) DOMAIN-CONTAINING PROTEIN-RELATED"/>
    <property type="match status" value="1"/>
</dbReference>
<feature type="compositionally biased region" description="Basic and acidic residues" evidence="1">
    <location>
        <begin position="425"/>
        <end position="449"/>
    </location>
</feature>
<evidence type="ECO:0000256" key="1">
    <source>
        <dbReference type="SAM" id="MobiDB-lite"/>
    </source>
</evidence>
<dbReference type="Pfam" id="PF04435">
    <property type="entry name" value="SPK"/>
    <property type="match status" value="1"/>
</dbReference>
<proteinExistence type="predicted"/>
<feature type="domain" description="SPK" evidence="2">
    <location>
        <begin position="97"/>
        <end position="139"/>
    </location>
</feature>